<dbReference type="Pfam" id="PF00753">
    <property type="entry name" value="Lactamase_B"/>
    <property type="match status" value="1"/>
</dbReference>
<sequence>MELASGLHAFIWDTPNVNNCNSYLLRSAEKTILVDPGHAAYFDHVRRGLERIDLTPENIDLVICTHAHPDHMEAARLLTGRASPPLLALHAAEWALVQSMAPYLKATMGVALEDFEPDFFLDEGPLQVGDLALIVHHTPGHSPGGVTLYWPEHKALIVGDLVFNGGLGRTDLPGGDGNQLKQSIRRMSEMDAEWLLSGHGQVLSGAAAIKTNFQQVEQTWFNYI</sequence>
<dbReference type="InterPro" id="IPR001279">
    <property type="entry name" value="Metallo-B-lactamas"/>
</dbReference>
<dbReference type="Proteomes" id="UP001165427">
    <property type="component" value="Unassembled WGS sequence"/>
</dbReference>
<keyword evidence="3" id="KW-0378">Hydrolase</keyword>
<dbReference type="GO" id="GO:0016787">
    <property type="term" value="F:hydrolase activity"/>
    <property type="evidence" value="ECO:0007669"/>
    <property type="project" value="UniProtKB-KW"/>
</dbReference>
<dbReference type="GO" id="GO:0046872">
    <property type="term" value="F:metal ion binding"/>
    <property type="evidence" value="ECO:0007669"/>
    <property type="project" value="UniProtKB-KW"/>
</dbReference>
<dbReference type="AlphaFoldDB" id="A0AA41R799"/>
<evidence type="ECO:0000259" key="5">
    <source>
        <dbReference type="SMART" id="SM00849"/>
    </source>
</evidence>
<dbReference type="RefSeq" id="WP_246912716.1">
    <property type="nucleotide sequence ID" value="NZ_JALJRB010000022.1"/>
</dbReference>
<dbReference type="PANTHER" id="PTHR46233">
    <property type="entry name" value="HYDROXYACYLGLUTATHIONE HYDROLASE GLOC"/>
    <property type="match status" value="1"/>
</dbReference>
<keyword evidence="7" id="KW-1185">Reference proteome</keyword>
<evidence type="ECO:0000313" key="7">
    <source>
        <dbReference type="Proteomes" id="UP001165427"/>
    </source>
</evidence>
<dbReference type="PANTHER" id="PTHR46233:SF3">
    <property type="entry name" value="HYDROXYACYLGLUTATHIONE HYDROLASE GLOC"/>
    <property type="match status" value="1"/>
</dbReference>
<dbReference type="SMART" id="SM00849">
    <property type="entry name" value="Lactamase_B"/>
    <property type="match status" value="1"/>
</dbReference>
<reference evidence="6" key="1">
    <citation type="submission" date="2022-04" db="EMBL/GenBank/DDBJ databases">
        <title>Desulfatitalea alkaliphila sp. nov., a novel anaerobic sulfate-reducing bacterium isolated from terrestrial mud volcano, Taman Peninsula, Russia.</title>
        <authorList>
            <person name="Khomyakova M.A."/>
            <person name="Merkel A.Y."/>
            <person name="Slobodkin A.I."/>
        </authorList>
    </citation>
    <scope>NUCLEOTIDE SEQUENCE</scope>
    <source>
        <strain evidence="6">M08but</strain>
    </source>
</reference>
<evidence type="ECO:0000256" key="4">
    <source>
        <dbReference type="ARBA" id="ARBA00022833"/>
    </source>
</evidence>
<dbReference type="Gene3D" id="3.60.15.10">
    <property type="entry name" value="Ribonuclease Z/Hydroxyacylglutathione hydrolase-like"/>
    <property type="match status" value="1"/>
</dbReference>
<evidence type="ECO:0000256" key="2">
    <source>
        <dbReference type="ARBA" id="ARBA00022723"/>
    </source>
</evidence>
<evidence type="ECO:0000313" key="6">
    <source>
        <dbReference type="EMBL" id="MCJ8502241.1"/>
    </source>
</evidence>
<proteinExistence type="predicted"/>
<dbReference type="CDD" id="cd06262">
    <property type="entry name" value="metallo-hydrolase-like_MBL-fold"/>
    <property type="match status" value="1"/>
</dbReference>
<keyword evidence="4" id="KW-0862">Zinc</keyword>
<dbReference type="InterPro" id="IPR051453">
    <property type="entry name" value="MBL_Glyoxalase_II"/>
</dbReference>
<comment type="cofactor">
    <cofactor evidence="1">
        <name>Zn(2+)</name>
        <dbReference type="ChEBI" id="CHEBI:29105"/>
    </cofactor>
</comment>
<evidence type="ECO:0000256" key="3">
    <source>
        <dbReference type="ARBA" id="ARBA00022801"/>
    </source>
</evidence>
<dbReference type="InterPro" id="IPR036866">
    <property type="entry name" value="RibonucZ/Hydroxyglut_hydro"/>
</dbReference>
<feature type="domain" description="Metallo-beta-lactamase" evidence="5">
    <location>
        <begin position="19"/>
        <end position="199"/>
    </location>
</feature>
<keyword evidence="2" id="KW-0479">Metal-binding</keyword>
<evidence type="ECO:0000256" key="1">
    <source>
        <dbReference type="ARBA" id="ARBA00001947"/>
    </source>
</evidence>
<name>A0AA41R799_9BACT</name>
<dbReference type="SUPFAM" id="SSF56281">
    <property type="entry name" value="Metallo-hydrolase/oxidoreductase"/>
    <property type="match status" value="1"/>
</dbReference>
<dbReference type="EMBL" id="JALJRB010000022">
    <property type="protein sequence ID" value="MCJ8502241.1"/>
    <property type="molecule type" value="Genomic_DNA"/>
</dbReference>
<organism evidence="6 7">
    <name type="scientific">Desulfatitalea alkaliphila</name>
    <dbReference type="NCBI Taxonomy" id="2929485"/>
    <lineage>
        <taxon>Bacteria</taxon>
        <taxon>Pseudomonadati</taxon>
        <taxon>Thermodesulfobacteriota</taxon>
        <taxon>Desulfobacteria</taxon>
        <taxon>Desulfobacterales</taxon>
        <taxon>Desulfosarcinaceae</taxon>
        <taxon>Desulfatitalea</taxon>
    </lineage>
</organism>
<accession>A0AA41R799</accession>
<gene>
    <name evidence="6" type="ORF">MRX98_16775</name>
</gene>
<comment type="caution">
    <text evidence="6">The sequence shown here is derived from an EMBL/GenBank/DDBJ whole genome shotgun (WGS) entry which is preliminary data.</text>
</comment>
<protein>
    <submittedName>
        <fullName evidence="6">MBL fold metallo-hydrolase</fullName>
    </submittedName>
</protein>